<sequence>MHPEETRIYIAVLTAGCILGILIIFLFVTIIRYHRRKVALYLEKILADTQLMEQDRARIASDLHDDLGSSLSAIRLQLDLLPEDSRYIQTVTAARRTIDDAIGKVKQISKNMMPITLKEQGLKEAVVEYISMLPGNNKGKVQLEWNIHEQGIPQNHKIHIYRIIQEVLTNALKHAQAGVIAIQMHHRNNMLELSITDNGVGFDKRVLKRSRKGLGLRNITTRADILKAAVYLNTAPGKGVSYQFLIPLPPLLQ</sequence>
<gene>
    <name evidence="11" type="ORF">FC093_21540</name>
</gene>
<dbReference type="Gene3D" id="1.20.5.1930">
    <property type="match status" value="1"/>
</dbReference>
<keyword evidence="5" id="KW-0547">Nucleotide-binding</keyword>
<evidence type="ECO:0000256" key="3">
    <source>
        <dbReference type="ARBA" id="ARBA00022553"/>
    </source>
</evidence>
<dbReference type="CDD" id="cd16917">
    <property type="entry name" value="HATPase_UhpB-NarQ-NarX-like"/>
    <property type="match status" value="1"/>
</dbReference>
<evidence type="ECO:0000313" key="12">
    <source>
        <dbReference type="Proteomes" id="UP000305848"/>
    </source>
</evidence>
<evidence type="ECO:0000256" key="2">
    <source>
        <dbReference type="ARBA" id="ARBA00012438"/>
    </source>
</evidence>
<dbReference type="SUPFAM" id="SSF55874">
    <property type="entry name" value="ATPase domain of HSP90 chaperone/DNA topoisomerase II/histidine kinase"/>
    <property type="match status" value="1"/>
</dbReference>
<name>A0A4U3KRI3_9BACT</name>
<dbReference type="AlphaFoldDB" id="A0A4U3KRI3"/>
<dbReference type="GO" id="GO:0000155">
    <property type="term" value="F:phosphorelay sensor kinase activity"/>
    <property type="evidence" value="ECO:0007669"/>
    <property type="project" value="InterPro"/>
</dbReference>
<dbReference type="GO" id="GO:0005524">
    <property type="term" value="F:ATP binding"/>
    <property type="evidence" value="ECO:0007669"/>
    <property type="project" value="UniProtKB-KW"/>
</dbReference>
<evidence type="ECO:0000256" key="9">
    <source>
        <dbReference type="SAM" id="Phobius"/>
    </source>
</evidence>
<feature type="transmembrane region" description="Helical" evidence="9">
    <location>
        <begin position="6"/>
        <end position="31"/>
    </location>
</feature>
<dbReference type="EMBL" id="SZQL01000027">
    <property type="protein sequence ID" value="TKK64841.1"/>
    <property type="molecule type" value="Genomic_DNA"/>
</dbReference>
<keyword evidence="6" id="KW-0418">Kinase</keyword>
<dbReference type="PROSITE" id="PS50109">
    <property type="entry name" value="HIS_KIN"/>
    <property type="match status" value="1"/>
</dbReference>
<evidence type="ECO:0000256" key="8">
    <source>
        <dbReference type="ARBA" id="ARBA00023012"/>
    </source>
</evidence>
<keyword evidence="3" id="KW-0597">Phosphoprotein</keyword>
<evidence type="ECO:0000259" key="10">
    <source>
        <dbReference type="PROSITE" id="PS50109"/>
    </source>
</evidence>
<keyword evidence="9" id="KW-1133">Transmembrane helix</keyword>
<dbReference type="InterPro" id="IPR003594">
    <property type="entry name" value="HATPase_dom"/>
</dbReference>
<keyword evidence="8" id="KW-0902">Two-component regulatory system</keyword>
<dbReference type="RefSeq" id="WP_137263890.1">
    <property type="nucleotide sequence ID" value="NZ_SZQL01000027.1"/>
</dbReference>
<dbReference type="SMART" id="SM00387">
    <property type="entry name" value="HATPase_c"/>
    <property type="match status" value="1"/>
</dbReference>
<accession>A0A4U3KRI3</accession>
<dbReference type="InterPro" id="IPR036890">
    <property type="entry name" value="HATPase_C_sf"/>
</dbReference>
<keyword evidence="9" id="KW-0812">Transmembrane</keyword>
<dbReference type="InterPro" id="IPR005467">
    <property type="entry name" value="His_kinase_dom"/>
</dbReference>
<dbReference type="Pfam" id="PF02518">
    <property type="entry name" value="HATPase_c"/>
    <property type="match status" value="1"/>
</dbReference>
<keyword evidence="9" id="KW-0472">Membrane</keyword>
<evidence type="ECO:0000313" key="11">
    <source>
        <dbReference type="EMBL" id="TKK64841.1"/>
    </source>
</evidence>
<evidence type="ECO:0000256" key="5">
    <source>
        <dbReference type="ARBA" id="ARBA00022741"/>
    </source>
</evidence>
<dbReference type="Pfam" id="PF07730">
    <property type="entry name" value="HisKA_3"/>
    <property type="match status" value="1"/>
</dbReference>
<evidence type="ECO:0000256" key="7">
    <source>
        <dbReference type="ARBA" id="ARBA00022840"/>
    </source>
</evidence>
<comment type="catalytic activity">
    <reaction evidence="1">
        <text>ATP + protein L-histidine = ADP + protein N-phospho-L-histidine.</text>
        <dbReference type="EC" id="2.7.13.3"/>
    </reaction>
</comment>
<dbReference type="EC" id="2.7.13.3" evidence="2"/>
<dbReference type="InterPro" id="IPR050482">
    <property type="entry name" value="Sensor_HK_TwoCompSys"/>
</dbReference>
<organism evidence="11 12">
    <name type="scientific">Ilyomonas limi</name>
    <dbReference type="NCBI Taxonomy" id="2575867"/>
    <lineage>
        <taxon>Bacteria</taxon>
        <taxon>Pseudomonadati</taxon>
        <taxon>Bacteroidota</taxon>
        <taxon>Chitinophagia</taxon>
        <taxon>Chitinophagales</taxon>
        <taxon>Chitinophagaceae</taxon>
        <taxon>Ilyomonas</taxon>
    </lineage>
</organism>
<reference evidence="11 12" key="1">
    <citation type="submission" date="2019-05" db="EMBL/GenBank/DDBJ databases">
        <title>Panacibacter sp. strain 17mud1-8 Genome sequencing and assembly.</title>
        <authorList>
            <person name="Chhetri G."/>
        </authorList>
    </citation>
    <scope>NUCLEOTIDE SEQUENCE [LARGE SCALE GENOMIC DNA]</scope>
    <source>
        <strain evidence="11 12">17mud1-8</strain>
    </source>
</reference>
<dbReference type="PANTHER" id="PTHR24421:SF10">
    <property type="entry name" value="NITRATE_NITRITE SENSOR PROTEIN NARQ"/>
    <property type="match status" value="1"/>
</dbReference>
<comment type="caution">
    <text evidence="11">The sequence shown here is derived from an EMBL/GenBank/DDBJ whole genome shotgun (WGS) entry which is preliminary data.</text>
</comment>
<evidence type="ECO:0000256" key="4">
    <source>
        <dbReference type="ARBA" id="ARBA00022679"/>
    </source>
</evidence>
<dbReference type="Gene3D" id="3.30.565.10">
    <property type="entry name" value="Histidine kinase-like ATPase, C-terminal domain"/>
    <property type="match status" value="1"/>
</dbReference>
<dbReference type="PANTHER" id="PTHR24421">
    <property type="entry name" value="NITRATE/NITRITE SENSOR PROTEIN NARX-RELATED"/>
    <property type="match status" value="1"/>
</dbReference>
<protein>
    <recommendedName>
        <fullName evidence="2">histidine kinase</fullName>
        <ecNumber evidence="2">2.7.13.3</ecNumber>
    </recommendedName>
</protein>
<proteinExistence type="predicted"/>
<dbReference type="GO" id="GO:0046983">
    <property type="term" value="F:protein dimerization activity"/>
    <property type="evidence" value="ECO:0007669"/>
    <property type="project" value="InterPro"/>
</dbReference>
<dbReference type="InterPro" id="IPR011712">
    <property type="entry name" value="Sig_transdc_His_kin_sub3_dim/P"/>
</dbReference>
<keyword evidence="4" id="KW-0808">Transferase</keyword>
<dbReference type="Proteomes" id="UP000305848">
    <property type="component" value="Unassembled WGS sequence"/>
</dbReference>
<keyword evidence="12" id="KW-1185">Reference proteome</keyword>
<evidence type="ECO:0000256" key="1">
    <source>
        <dbReference type="ARBA" id="ARBA00000085"/>
    </source>
</evidence>
<dbReference type="GO" id="GO:0016020">
    <property type="term" value="C:membrane"/>
    <property type="evidence" value="ECO:0007669"/>
    <property type="project" value="InterPro"/>
</dbReference>
<keyword evidence="7" id="KW-0067">ATP-binding</keyword>
<evidence type="ECO:0000256" key="6">
    <source>
        <dbReference type="ARBA" id="ARBA00022777"/>
    </source>
</evidence>
<dbReference type="OrthoDB" id="5401121at2"/>
<feature type="domain" description="Histidine kinase" evidence="10">
    <location>
        <begin position="62"/>
        <end position="250"/>
    </location>
</feature>